<reference evidence="3 4" key="1">
    <citation type="submission" date="2016-08" db="EMBL/GenBank/DDBJ databases">
        <authorList>
            <person name="Seilhamer J.J."/>
        </authorList>
    </citation>
    <scope>NUCLEOTIDE SEQUENCE [LARGE SCALE GENOMIC DNA]</scope>
    <source>
        <strain evidence="3 4">KH-21-114</strain>
    </source>
</reference>
<reference evidence="3 4" key="2">
    <citation type="submission" date="2018-03" db="EMBL/GenBank/DDBJ databases">
        <title>Draft genome of Pseudomonas putida strain KH-21-114.</title>
        <authorList>
            <person name="Yoshizawa S."/>
            <person name="Khan N.H."/>
            <person name="Nishimura M."/>
            <person name="Chiura H.X."/>
            <person name="Ogura Y."/>
            <person name="Hayashi T."/>
            <person name="Kogure K."/>
        </authorList>
    </citation>
    <scope>NUCLEOTIDE SEQUENCE [LARGE SCALE GENOMIC DNA]</scope>
    <source>
        <strain evidence="3 4">KH-21-114</strain>
    </source>
</reference>
<comment type="subcellular location">
    <subcellularLocation>
        <location evidence="1">Cell envelope</location>
    </subcellularLocation>
</comment>
<protein>
    <submittedName>
        <fullName evidence="3">Uncharacterized protein</fullName>
    </submittedName>
</protein>
<dbReference type="Proteomes" id="UP000237230">
    <property type="component" value="Unassembled WGS sequence"/>
</dbReference>
<evidence type="ECO:0000256" key="2">
    <source>
        <dbReference type="ARBA" id="ARBA00023054"/>
    </source>
</evidence>
<sequence length="417" mass="45298">MIKRGCWLAVAVMCGELAMMIWPSAVQPPEQTWLRVEPQLLESRLGLAGRLQAARQVTLSAPFDGVVAAIPAQDGQRVEAGQPLISLETAQLDIQLRQARTERLKAQEQLLQLRTWESGPQVARGLRAVRAARAALAATQASLEDTRRLFERGIVARMEVASLEQLHQTQRQALLDAEQELLLTRARGQGDALLIAEMELDNAQARWQVLTRMREQQVIEAPFTGVLLPVSTDAGPAGRQVHVGQAVSQGMPLLTLVDLERLQVVARLEEHDLAKVREGMQVEAVIAGQQFAGRIDRIAMQARDDTGQGAWYDLRVSVDLPATALQLGLRLGMSAQLALVLHRQEQAMVVPAQALQVDEAGRTYVLFRADEGQAPRKVPVTPGSTGVQGVEVQGLESGYVLIPPEPPGGSGIDQSAG</sequence>
<dbReference type="AlphaFoldDB" id="A0A2S3WXG9"/>
<comment type="caution">
    <text evidence="3">The sequence shown here is derived from an EMBL/GenBank/DDBJ whole genome shotgun (WGS) entry which is preliminary data.</text>
</comment>
<evidence type="ECO:0000256" key="1">
    <source>
        <dbReference type="ARBA" id="ARBA00004196"/>
    </source>
</evidence>
<proteinExistence type="predicted"/>
<dbReference type="SUPFAM" id="SSF111369">
    <property type="entry name" value="HlyD-like secretion proteins"/>
    <property type="match status" value="1"/>
</dbReference>
<dbReference type="Gene3D" id="1.10.287.470">
    <property type="entry name" value="Helix hairpin bin"/>
    <property type="match status" value="1"/>
</dbReference>
<keyword evidence="2" id="KW-0175">Coiled coil</keyword>
<evidence type="ECO:0000313" key="3">
    <source>
        <dbReference type="EMBL" id="POG05714.1"/>
    </source>
</evidence>
<dbReference type="GO" id="GO:0030313">
    <property type="term" value="C:cell envelope"/>
    <property type="evidence" value="ECO:0007669"/>
    <property type="project" value="UniProtKB-SubCell"/>
</dbReference>
<dbReference type="EMBL" id="MINH01000021">
    <property type="protein sequence ID" value="POG05714.1"/>
    <property type="molecule type" value="Genomic_DNA"/>
</dbReference>
<gene>
    <name evidence="3" type="ORF">BGP84_22885</name>
</gene>
<dbReference type="Gene3D" id="2.40.50.100">
    <property type="match status" value="1"/>
</dbReference>
<dbReference type="Gene3D" id="2.40.30.170">
    <property type="match status" value="1"/>
</dbReference>
<evidence type="ECO:0000313" key="4">
    <source>
        <dbReference type="Proteomes" id="UP000237230"/>
    </source>
</evidence>
<dbReference type="InterPro" id="IPR050465">
    <property type="entry name" value="UPF0194_transport"/>
</dbReference>
<accession>A0A2S3WXG9</accession>
<organism evidence="3 4">
    <name type="scientific">Pseudomonas putida</name>
    <name type="common">Arthrobacter siderocapsulatus</name>
    <dbReference type="NCBI Taxonomy" id="303"/>
    <lineage>
        <taxon>Bacteria</taxon>
        <taxon>Pseudomonadati</taxon>
        <taxon>Pseudomonadota</taxon>
        <taxon>Gammaproteobacteria</taxon>
        <taxon>Pseudomonadales</taxon>
        <taxon>Pseudomonadaceae</taxon>
        <taxon>Pseudomonas</taxon>
    </lineage>
</organism>
<dbReference type="PANTHER" id="PTHR32347">
    <property type="entry name" value="EFFLUX SYSTEM COMPONENT YKNX-RELATED"/>
    <property type="match status" value="1"/>
</dbReference>
<dbReference type="Gene3D" id="2.40.420.20">
    <property type="match status" value="1"/>
</dbReference>
<dbReference type="RefSeq" id="WP_181004535.1">
    <property type="nucleotide sequence ID" value="NZ_MINH01000021.1"/>
</dbReference>
<name>A0A2S3WXG9_PSEPU</name>